<dbReference type="GO" id="GO:0005739">
    <property type="term" value="C:mitochondrion"/>
    <property type="evidence" value="ECO:0007669"/>
    <property type="project" value="TreeGrafter"/>
</dbReference>
<evidence type="ECO:0000256" key="2">
    <source>
        <dbReference type="SAM" id="MobiDB-lite"/>
    </source>
</evidence>
<dbReference type="GO" id="GO:0004659">
    <property type="term" value="F:prenyltransferase activity"/>
    <property type="evidence" value="ECO:0007669"/>
    <property type="project" value="InterPro"/>
</dbReference>
<dbReference type="GO" id="GO:0006744">
    <property type="term" value="P:ubiquinone biosynthetic process"/>
    <property type="evidence" value="ECO:0007669"/>
    <property type="project" value="TreeGrafter"/>
</dbReference>
<evidence type="ECO:0000313" key="4">
    <source>
        <dbReference type="Proteomes" id="UP000759131"/>
    </source>
</evidence>
<dbReference type="OrthoDB" id="9983019at2759"/>
<feature type="region of interest" description="Disordered" evidence="2">
    <location>
        <begin position="1"/>
        <end position="39"/>
    </location>
</feature>
<keyword evidence="1" id="KW-0808">Transferase</keyword>
<dbReference type="GO" id="GO:1990234">
    <property type="term" value="C:transferase complex"/>
    <property type="evidence" value="ECO:0007669"/>
    <property type="project" value="TreeGrafter"/>
</dbReference>
<dbReference type="Pfam" id="PF00348">
    <property type="entry name" value="polyprenyl_synt"/>
    <property type="match status" value="1"/>
</dbReference>
<protein>
    <submittedName>
        <fullName evidence="3">Uncharacterized protein</fullName>
    </submittedName>
</protein>
<sequence length="399" mass="43669">MSVTTNVRLMSSVPSAGGTPSEASVGADSEPVTSASPDWDRAMSDAEKIVGYSTSYFSLRCLLSDEISNVALHLRKLVGTNHPLLETAKRLTYTGHSNMQTRGLIVLLMSKAAGHPTTSIDFIDAQQSAGISQRQRSLAEMTEMIYSAHLIHRGILNLQPSLLLQSKKAMDLHFGNKMSVLSGDFLLASVWKGLGELRDTKVVELMATAIGDFMEGQFIIETESTFPTTNAGKDFWEERNFLRVGSLQANSCQSALQLSGHDDRLQVNAYDFGRNIALGWQAFTELQPFIDSYMHPLNTAPTFDLRSAPVVLHIENNGQSLDEIVLSGGEGEGEAGVADNSPQYDFNKLHSLVRNGPAIDKTRQLIREYTDKALQALEGFPKSDATNALSNIVFAIREQ</sequence>
<dbReference type="PANTHER" id="PTHR12001">
    <property type="entry name" value="GERANYLGERANYL PYROPHOSPHATE SYNTHASE"/>
    <property type="match status" value="1"/>
</dbReference>
<feature type="compositionally biased region" description="Polar residues" evidence="2">
    <location>
        <begin position="1"/>
        <end position="14"/>
    </location>
</feature>
<dbReference type="Gene3D" id="1.10.600.10">
    <property type="entry name" value="Farnesyl Diphosphate Synthase"/>
    <property type="match status" value="1"/>
</dbReference>
<evidence type="ECO:0000256" key="1">
    <source>
        <dbReference type="RuleBase" id="RU004466"/>
    </source>
</evidence>
<evidence type="ECO:0000313" key="3">
    <source>
        <dbReference type="EMBL" id="CAD7628710.1"/>
    </source>
</evidence>
<reference evidence="3" key="1">
    <citation type="submission" date="2020-11" db="EMBL/GenBank/DDBJ databases">
        <authorList>
            <person name="Tran Van P."/>
        </authorList>
    </citation>
    <scope>NUCLEOTIDE SEQUENCE</scope>
</reference>
<dbReference type="AlphaFoldDB" id="A0A7R9Q1I6"/>
<dbReference type="InterPro" id="IPR008949">
    <property type="entry name" value="Isoprenoid_synthase_dom_sf"/>
</dbReference>
<accession>A0A7R9Q1I6</accession>
<dbReference type="GO" id="GO:0042811">
    <property type="term" value="P:pheromone biosynthetic process"/>
    <property type="evidence" value="ECO:0007669"/>
    <property type="project" value="UniProtKB-ARBA"/>
</dbReference>
<organism evidence="3">
    <name type="scientific">Medioppia subpectinata</name>
    <dbReference type="NCBI Taxonomy" id="1979941"/>
    <lineage>
        <taxon>Eukaryota</taxon>
        <taxon>Metazoa</taxon>
        <taxon>Ecdysozoa</taxon>
        <taxon>Arthropoda</taxon>
        <taxon>Chelicerata</taxon>
        <taxon>Arachnida</taxon>
        <taxon>Acari</taxon>
        <taxon>Acariformes</taxon>
        <taxon>Sarcoptiformes</taxon>
        <taxon>Oribatida</taxon>
        <taxon>Brachypylina</taxon>
        <taxon>Oppioidea</taxon>
        <taxon>Oppiidae</taxon>
        <taxon>Medioppia</taxon>
    </lineage>
</organism>
<dbReference type="PANTHER" id="PTHR12001:SF55">
    <property type="entry name" value="ALL TRANS-POLYPRENYL-DIPHOSPHATE SYNTHASE PDSS2"/>
    <property type="match status" value="1"/>
</dbReference>
<comment type="similarity">
    <text evidence="1">Belongs to the FPP/GGPP synthase family.</text>
</comment>
<gene>
    <name evidence="3" type="ORF">OSB1V03_LOCUS9131</name>
</gene>
<keyword evidence="4" id="KW-1185">Reference proteome</keyword>
<dbReference type="EMBL" id="OC860588">
    <property type="protein sequence ID" value="CAD7628710.1"/>
    <property type="molecule type" value="Genomic_DNA"/>
</dbReference>
<dbReference type="GO" id="GO:0008299">
    <property type="term" value="P:isoprenoid biosynthetic process"/>
    <property type="evidence" value="ECO:0007669"/>
    <property type="project" value="InterPro"/>
</dbReference>
<dbReference type="EMBL" id="CAJPIZ010006013">
    <property type="protein sequence ID" value="CAG2109140.1"/>
    <property type="molecule type" value="Genomic_DNA"/>
</dbReference>
<name>A0A7R9Q1I6_9ACAR</name>
<dbReference type="Proteomes" id="UP000759131">
    <property type="component" value="Unassembled WGS sequence"/>
</dbReference>
<dbReference type="SUPFAM" id="SSF48576">
    <property type="entry name" value="Terpenoid synthases"/>
    <property type="match status" value="1"/>
</dbReference>
<dbReference type="InterPro" id="IPR000092">
    <property type="entry name" value="Polyprenyl_synt"/>
</dbReference>
<proteinExistence type="inferred from homology"/>